<gene>
    <name evidence="1" type="ORF">H3Bulk41322_000002</name>
</gene>
<reference evidence="1" key="1">
    <citation type="submission" date="2019-05" db="EMBL/GenBank/DDBJ databases">
        <title>Metatranscriptomic reconstruction reveals RNA viruses with the potential to shape carbon cycling in soil.</title>
        <authorList>
            <person name="Starr E.P."/>
            <person name="Nuccio E."/>
            <person name="Pett-Ridge J."/>
            <person name="Banfield J.F."/>
            <person name="Firestone M.K."/>
        </authorList>
    </citation>
    <scope>NUCLEOTIDE SEQUENCE</scope>
    <source>
        <strain evidence="1">H3_Bulk_41_scaffold_322</strain>
    </source>
</reference>
<sequence length="63" mass="7052">MASISADHLKCVNATEIFVTEMPPPVEGTDIHVTLRIGANRTQEVDRAIQNFLFAIRRLQNVC</sequence>
<proteinExistence type="predicted"/>
<organism evidence="1">
    <name type="scientific">Leviviridae sp</name>
    <dbReference type="NCBI Taxonomy" id="2027243"/>
    <lineage>
        <taxon>Viruses</taxon>
        <taxon>Riboviria</taxon>
        <taxon>Orthornavirae</taxon>
        <taxon>Lenarviricota</taxon>
        <taxon>Leviviricetes</taxon>
        <taxon>Norzivirales</taxon>
        <taxon>Fiersviridae</taxon>
    </lineage>
</organism>
<protein>
    <submittedName>
        <fullName evidence="1">Uncharacterized protein</fullName>
    </submittedName>
</protein>
<evidence type="ECO:0000313" key="1">
    <source>
        <dbReference type="EMBL" id="QDH91085.1"/>
    </source>
</evidence>
<dbReference type="EMBL" id="MN035995">
    <property type="protein sequence ID" value="QDH91085.1"/>
    <property type="molecule type" value="Genomic_RNA"/>
</dbReference>
<accession>A0A514DBU6</accession>
<name>A0A514DBU6_9VIRU</name>